<dbReference type="GO" id="GO:0008610">
    <property type="term" value="P:lipid biosynthetic process"/>
    <property type="evidence" value="ECO:0007669"/>
    <property type="project" value="InterPro"/>
</dbReference>
<keyword evidence="3 7" id="KW-1133">Transmembrane helix</keyword>
<dbReference type="GO" id="GO:0012505">
    <property type="term" value="C:endomembrane system"/>
    <property type="evidence" value="ECO:0007669"/>
    <property type="project" value="UniProtKB-SubCell"/>
</dbReference>
<dbReference type="GO" id="GO:0005506">
    <property type="term" value="F:iron ion binding"/>
    <property type="evidence" value="ECO:0007669"/>
    <property type="project" value="InterPro"/>
</dbReference>
<name>A0A6N9HI18_9BURK</name>
<dbReference type="Pfam" id="PF04116">
    <property type="entry name" value="FA_hydroxylase"/>
    <property type="match status" value="1"/>
</dbReference>
<feature type="transmembrane region" description="Helical" evidence="7">
    <location>
        <begin position="104"/>
        <end position="122"/>
    </location>
</feature>
<evidence type="ECO:0000259" key="8">
    <source>
        <dbReference type="Pfam" id="PF04116"/>
    </source>
</evidence>
<dbReference type="AlphaFoldDB" id="A0A6N9HI18"/>
<dbReference type="PANTHER" id="PTHR21624">
    <property type="entry name" value="STEROL DESATURASE-RELATED PROTEIN"/>
    <property type="match status" value="1"/>
</dbReference>
<dbReference type="GO" id="GO:0050479">
    <property type="term" value="F:glyceryl-ether monooxygenase activity"/>
    <property type="evidence" value="ECO:0007669"/>
    <property type="project" value="TreeGrafter"/>
</dbReference>
<evidence type="ECO:0000256" key="4">
    <source>
        <dbReference type="ARBA" id="ARBA00023002"/>
    </source>
</evidence>
<evidence type="ECO:0000256" key="6">
    <source>
        <dbReference type="ARBA" id="ARBA00023136"/>
    </source>
</evidence>
<dbReference type="InterPro" id="IPR006694">
    <property type="entry name" value="Fatty_acid_hydroxylase"/>
</dbReference>
<evidence type="ECO:0000256" key="5">
    <source>
        <dbReference type="ARBA" id="ARBA00023098"/>
    </source>
</evidence>
<evidence type="ECO:0000256" key="3">
    <source>
        <dbReference type="ARBA" id="ARBA00022989"/>
    </source>
</evidence>
<evidence type="ECO:0000313" key="9">
    <source>
        <dbReference type="EMBL" id="MYN03214.1"/>
    </source>
</evidence>
<protein>
    <submittedName>
        <fullName evidence="9">Sterol desaturase family protein</fullName>
    </submittedName>
</protein>
<dbReference type="GO" id="GO:0016020">
    <property type="term" value="C:membrane"/>
    <property type="evidence" value="ECO:0007669"/>
    <property type="project" value="GOC"/>
</dbReference>
<comment type="subcellular location">
    <subcellularLocation>
        <location evidence="1">Endomembrane system</location>
        <topology evidence="1">Multi-pass membrane protein</topology>
    </subcellularLocation>
</comment>
<organism evidence="9 10">
    <name type="scientific">Pseudoduganella guangdongensis</name>
    <dbReference type="NCBI Taxonomy" id="2692179"/>
    <lineage>
        <taxon>Bacteria</taxon>
        <taxon>Pseudomonadati</taxon>
        <taxon>Pseudomonadota</taxon>
        <taxon>Betaproteobacteria</taxon>
        <taxon>Burkholderiales</taxon>
        <taxon>Oxalobacteraceae</taxon>
        <taxon>Telluria group</taxon>
        <taxon>Pseudoduganella</taxon>
    </lineage>
</organism>
<evidence type="ECO:0000313" key="10">
    <source>
        <dbReference type="Proteomes" id="UP000448575"/>
    </source>
</evidence>
<keyword evidence="2 7" id="KW-0812">Transmembrane</keyword>
<feature type="transmembrane region" description="Helical" evidence="7">
    <location>
        <begin position="163"/>
        <end position="188"/>
    </location>
</feature>
<evidence type="ECO:0000256" key="2">
    <source>
        <dbReference type="ARBA" id="ARBA00022692"/>
    </source>
</evidence>
<proteinExistence type="predicted"/>
<keyword evidence="4" id="KW-0560">Oxidoreductase</keyword>
<dbReference type="InterPro" id="IPR051689">
    <property type="entry name" value="Sterol_desaturase/TMEM195"/>
</dbReference>
<dbReference type="EMBL" id="WWCJ01000009">
    <property type="protein sequence ID" value="MYN03214.1"/>
    <property type="molecule type" value="Genomic_DNA"/>
</dbReference>
<feature type="domain" description="Fatty acid hydroxylase" evidence="8">
    <location>
        <begin position="112"/>
        <end position="245"/>
    </location>
</feature>
<feature type="transmembrane region" description="Helical" evidence="7">
    <location>
        <begin position="12"/>
        <end position="29"/>
    </location>
</feature>
<evidence type="ECO:0000256" key="1">
    <source>
        <dbReference type="ARBA" id="ARBA00004127"/>
    </source>
</evidence>
<gene>
    <name evidence="9" type="ORF">GTP41_14045</name>
</gene>
<sequence>MKAALRNAFQRGFLPLAILASVATFALARATGGDLALAAVAPSAVTLLLALLAERVMPYRAQWTRSLGDTGTDLASALLLFALVDPLLKWLAPMAVGVELFPLQWPFALQVALATLLAEFGHYWSHRLHHARPALWWLHALHHGSARLYALNNFRIHPLNYALNYLLGIVPLFAIGAPQDVVLAYLALTLPVLMTQHANLPLRSGWLNYVFSTNEVHRWHHSARSGEGDSNFGRALVLWDQVFGTFRYQAQGNDPARVGLYGGSRYPARASFGGQLFSMFTPGCCR</sequence>
<reference evidence="9 10" key="1">
    <citation type="submission" date="2019-12" db="EMBL/GenBank/DDBJ databases">
        <title>Novel species isolated from a subtropical stream in China.</title>
        <authorList>
            <person name="Lu H."/>
        </authorList>
    </citation>
    <scope>NUCLEOTIDE SEQUENCE [LARGE SCALE GENOMIC DNA]</scope>
    <source>
        <strain evidence="9 10">DS3</strain>
    </source>
</reference>
<dbReference type="PANTHER" id="PTHR21624:SF1">
    <property type="entry name" value="ALKYLGLYCEROL MONOOXYGENASE"/>
    <property type="match status" value="1"/>
</dbReference>
<keyword evidence="5" id="KW-0443">Lipid metabolism</keyword>
<accession>A0A6N9HI18</accession>
<evidence type="ECO:0000256" key="7">
    <source>
        <dbReference type="SAM" id="Phobius"/>
    </source>
</evidence>
<dbReference type="RefSeq" id="WP_161026190.1">
    <property type="nucleotide sequence ID" value="NZ_WWCJ01000009.1"/>
</dbReference>
<keyword evidence="6 7" id="KW-0472">Membrane</keyword>
<dbReference type="GO" id="GO:0006643">
    <property type="term" value="P:membrane lipid metabolic process"/>
    <property type="evidence" value="ECO:0007669"/>
    <property type="project" value="TreeGrafter"/>
</dbReference>
<comment type="caution">
    <text evidence="9">The sequence shown here is derived from an EMBL/GenBank/DDBJ whole genome shotgun (WGS) entry which is preliminary data.</text>
</comment>
<feature type="transmembrane region" description="Helical" evidence="7">
    <location>
        <begin position="35"/>
        <end position="53"/>
    </location>
</feature>
<feature type="transmembrane region" description="Helical" evidence="7">
    <location>
        <begin position="74"/>
        <end position="92"/>
    </location>
</feature>
<dbReference type="Proteomes" id="UP000448575">
    <property type="component" value="Unassembled WGS sequence"/>
</dbReference>
<keyword evidence="10" id="KW-1185">Reference proteome</keyword>